<dbReference type="Proteomes" id="UP001291309">
    <property type="component" value="Unassembled WGS sequence"/>
</dbReference>
<proteinExistence type="predicted"/>
<sequence>MQERLGLKADEFNMAPAAGLTTKERLEEMLDSAVFAFLIMTPEDEQADQTRRARENVVHEAGLFQGRLGFRRAIIMLEDGCSSFSNIAGLTYIPFPKGNIKAASEEVRQVLERERILSVR</sequence>
<dbReference type="EMBL" id="JAXIVS010000005">
    <property type="protein sequence ID" value="MDY7227854.1"/>
    <property type="molecule type" value="Genomic_DNA"/>
</dbReference>
<dbReference type="RefSeq" id="WP_321547050.1">
    <property type="nucleotide sequence ID" value="NZ_JAXIVS010000005.1"/>
</dbReference>
<evidence type="ECO:0000313" key="2">
    <source>
        <dbReference type="EMBL" id="MDY7227854.1"/>
    </source>
</evidence>
<dbReference type="InterPro" id="IPR019302">
    <property type="entry name" value="CAP12/PCTIR_TIR_dom"/>
</dbReference>
<keyword evidence="3" id="KW-1185">Reference proteome</keyword>
<comment type="caution">
    <text evidence="2">The sequence shown here is derived from an EMBL/GenBank/DDBJ whole genome shotgun (WGS) entry which is preliminary data.</text>
</comment>
<dbReference type="Pfam" id="PF10137">
    <property type="entry name" value="CAP12-PCTIR_TIR"/>
    <property type="match status" value="1"/>
</dbReference>
<organism evidence="2 3">
    <name type="scientific">Hyalangium rubrum</name>
    <dbReference type="NCBI Taxonomy" id="3103134"/>
    <lineage>
        <taxon>Bacteria</taxon>
        <taxon>Pseudomonadati</taxon>
        <taxon>Myxococcota</taxon>
        <taxon>Myxococcia</taxon>
        <taxon>Myxococcales</taxon>
        <taxon>Cystobacterineae</taxon>
        <taxon>Archangiaceae</taxon>
        <taxon>Hyalangium</taxon>
    </lineage>
</organism>
<feature type="domain" description="CD-NTase-associated protein 12/Pycsar effector protein TIR" evidence="1">
    <location>
        <begin position="6"/>
        <end position="95"/>
    </location>
</feature>
<protein>
    <submittedName>
        <fullName evidence="2">Nucleotide-binding protein</fullName>
    </submittedName>
</protein>
<evidence type="ECO:0000313" key="3">
    <source>
        <dbReference type="Proteomes" id="UP001291309"/>
    </source>
</evidence>
<accession>A0ABU5H328</accession>
<reference evidence="2 3" key="1">
    <citation type="submission" date="2023-12" db="EMBL/GenBank/DDBJ databases">
        <title>the genome sequence of Hyalangium sp. s54d21.</title>
        <authorList>
            <person name="Zhang X."/>
        </authorList>
    </citation>
    <scope>NUCLEOTIDE SEQUENCE [LARGE SCALE GENOMIC DNA]</scope>
    <source>
        <strain evidence="3">s54d21</strain>
    </source>
</reference>
<evidence type="ECO:0000259" key="1">
    <source>
        <dbReference type="Pfam" id="PF10137"/>
    </source>
</evidence>
<gene>
    <name evidence="2" type="ORF">SYV04_15670</name>
</gene>
<name>A0ABU5H328_9BACT</name>